<keyword evidence="5" id="KW-0808">Transferase</keyword>
<feature type="transmembrane region" description="Helical" evidence="12">
    <location>
        <begin position="183"/>
        <end position="202"/>
    </location>
</feature>
<keyword evidence="6" id="KW-0598">Phosphotransferase system</keyword>
<name>A0ABT7UA27_9FIRM</name>
<evidence type="ECO:0000256" key="11">
    <source>
        <dbReference type="PROSITE-ProRule" id="PRU00421"/>
    </source>
</evidence>
<evidence type="ECO:0000256" key="2">
    <source>
        <dbReference type="ARBA" id="ARBA00022448"/>
    </source>
</evidence>
<feature type="domain" description="PTS EIIB type-1" evidence="13">
    <location>
        <begin position="6"/>
        <end position="88"/>
    </location>
</feature>
<evidence type="ECO:0000259" key="14">
    <source>
        <dbReference type="PROSITE" id="PS51103"/>
    </source>
</evidence>
<feature type="active site" description="Phosphocysteine intermediate; for EIIB activity" evidence="11">
    <location>
        <position position="28"/>
    </location>
</feature>
<evidence type="ECO:0000259" key="13">
    <source>
        <dbReference type="PROSITE" id="PS51098"/>
    </source>
</evidence>
<keyword evidence="7 12" id="KW-0812">Transmembrane</keyword>
<dbReference type="EMBL" id="JAUDCG010000006">
    <property type="protein sequence ID" value="MDM8156457.1"/>
    <property type="molecule type" value="Genomic_DNA"/>
</dbReference>
<comment type="subcellular location">
    <subcellularLocation>
        <location evidence="1">Cell membrane</location>
        <topology evidence="1">Multi-pass membrane protein</topology>
    </subcellularLocation>
</comment>
<keyword evidence="10 12" id="KW-0472">Membrane</keyword>
<accession>A0ABT7UA27</accession>
<feature type="transmembrane region" description="Helical" evidence="12">
    <location>
        <begin position="214"/>
        <end position="232"/>
    </location>
</feature>
<dbReference type="InterPro" id="IPR003352">
    <property type="entry name" value="PTS_EIIC"/>
</dbReference>
<evidence type="ECO:0000256" key="12">
    <source>
        <dbReference type="SAM" id="Phobius"/>
    </source>
</evidence>
<sequence length="461" mass="49015">MSKKYDELVSKIADCVGGKENVEFFTHCVTRLRFNVKDQSLVKTEEIEKLGGVLGVQWQNGQLQVIIGQAVNDVYRAICETYGFGDATAASETPQPGSEKKKLTFGGVINAILNGISGSLSPSIPALIGCGMIQVLLIIASSLGMDTTSGTYLLLYYVGQAGFYFLPVIVCGNAAKKFGANQGLGMVIGGMLIFPDFIAAVGNGLDFLGIPVYNATYTSTIFPAILCAWVMAPIEKFFAKHSPTMLRSILEPVCTLLIMVPLAYCLLAPAGAFLGNYISSAVIWLYNTLGFVGVAVLAAVMPFLIMTGMHSAFVPYLLQMFATVGYEPIFFTALVISNIDQGISSLAVALKTKNKNLKSTALSCAITAVVGGVTEPAMYGVNLRYKKAMLGAMIGSCIAGAFAGLMHVYIYAFAGASSIVALPCFVSPEGNNVILMVIAIIIGMVATFLATFFLYKDEDAQ</sequence>
<dbReference type="RefSeq" id="WP_289606928.1">
    <property type="nucleotide sequence ID" value="NZ_JAUDCG010000006.1"/>
</dbReference>
<dbReference type="InterPro" id="IPR050558">
    <property type="entry name" value="PTS_Sugar-Specific_Components"/>
</dbReference>
<comment type="caution">
    <text evidence="15">The sequence shown here is derived from an EMBL/GenBank/DDBJ whole genome shotgun (WGS) entry which is preliminary data.</text>
</comment>
<evidence type="ECO:0000256" key="7">
    <source>
        <dbReference type="ARBA" id="ARBA00022692"/>
    </source>
</evidence>
<dbReference type="PANTHER" id="PTHR30175:SF1">
    <property type="entry name" value="PTS SYSTEM ARBUTIN-, CELLOBIOSE-, AND SALICIN-SPECIFIC EIIBC COMPONENT-RELATED"/>
    <property type="match status" value="1"/>
</dbReference>
<evidence type="ECO:0000256" key="5">
    <source>
        <dbReference type="ARBA" id="ARBA00022679"/>
    </source>
</evidence>
<evidence type="ECO:0000256" key="1">
    <source>
        <dbReference type="ARBA" id="ARBA00004651"/>
    </source>
</evidence>
<evidence type="ECO:0000256" key="10">
    <source>
        <dbReference type="ARBA" id="ARBA00023136"/>
    </source>
</evidence>
<dbReference type="Gene3D" id="3.30.1360.60">
    <property type="entry name" value="Glucose permease domain IIB"/>
    <property type="match status" value="1"/>
</dbReference>
<keyword evidence="16" id="KW-1185">Reference proteome</keyword>
<feature type="transmembrane region" description="Helical" evidence="12">
    <location>
        <begin position="359"/>
        <end position="378"/>
    </location>
</feature>
<organism evidence="15 16">
    <name type="scientific">Amedibacillus dolichus</name>
    <dbReference type="NCBI Taxonomy" id="31971"/>
    <lineage>
        <taxon>Bacteria</taxon>
        <taxon>Bacillati</taxon>
        <taxon>Bacillota</taxon>
        <taxon>Erysipelotrichia</taxon>
        <taxon>Erysipelotrichales</taxon>
        <taxon>Erysipelotrichaceae</taxon>
        <taxon>Amedibacillus</taxon>
    </lineage>
</organism>
<dbReference type="Pfam" id="PF00367">
    <property type="entry name" value="PTS_EIIB"/>
    <property type="match status" value="1"/>
</dbReference>
<feature type="transmembrane region" description="Helical" evidence="12">
    <location>
        <begin position="124"/>
        <end position="145"/>
    </location>
</feature>
<dbReference type="Proteomes" id="UP001529340">
    <property type="component" value="Unassembled WGS sequence"/>
</dbReference>
<keyword evidence="4" id="KW-0762">Sugar transport</keyword>
<feature type="transmembrane region" description="Helical" evidence="12">
    <location>
        <begin position="151"/>
        <end position="171"/>
    </location>
</feature>
<proteinExistence type="predicted"/>
<feature type="transmembrane region" description="Helical" evidence="12">
    <location>
        <begin position="433"/>
        <end position="455"/>
    </location>
</feature>
<evidence type="ECO:0000256" key="8">
    <source>
        <dbReference type="ARBA" id="ARBA00022777"/>
    </source>
</evidence>
<feature type="transmembrane region" description="Helical" evidence="12">
    <location>
        <begin position="390"/>
        <end position="413"/>
    </location>
</feature>
<dbReference type="InterPro" id="IPR001996">
    <property type="entry name" value="PTS_IIB_1"/>
</dbReference>
<dbReference type="PANTHER" id="PTHR30175">
    <property type="entry name" value="PHOSPHOTRANSFERASE SYSTEM TRANSPORT PROTEIN"/>
    <property type="match status" value="1"/>
</dbReference>
<dbReference type="PROSITE" id="PS01035">
    <property type="entry name" value="PTS_EIIB_TYPE_1_CYS"/>
    <property type="match status" value="1"/>
</dbReference>
<feature type="domain" description="PTS EIIC type-1" evidence="14">
    <location>
        <begin position="114"/>
        <end position="461"/>
    </location>
</feature>
<keyword evidence="9 12" id="KW-1133">Transmembrane helix</keyword>
<reference evidence="15" key="2">
    <citation type="submission" date="2023-06" db="EMBL/GenBank/DDBJ databases">
        <authorList>
            <person name="Zeman M."/>
            <person name="Kubasova T."/>
            <person name="Jahodarova E."/>
            <person name="Nykrynova M."/>
            <person name="Rychlik I."/>
        </authorList>
    </citation>
    <scope>NUCLEOTIDE SEQUENCE</scope>
    <source>
        <strain evidence="15">ET39</strain>
    </source>
</reference>
<gene>
    <name evidence="15" type="ORF">QUV96_02250</name>
</gene>
<evidence type="ECO:0000256" key="4">
    <source>
        <dbReference type="ARBA" id="ARBA00022597"/>
    </source>
</evidence>
<dbReference type="CDD" id="cd00212">
    <property type="entry name" value="PTS_IIB_glc"/>
    <property type="match status" value="1"/>
</dbReference>
<dbReference type="PROSITE" id="PS51098">
    <property type="entry name" value="PTS_EIIB_TYPE_1"/>
    <property type="match status" value="1"/>
</dbReference>
<evidence type="ECO:0000256" key="9">
    <source>
        <dbReference type="ARBA" id="ARBA00022989"/>
    </source>
</evidence>
<feature type="transmembrane region" description="Helical" evidence="12">
    <location>
        <begin position="317"/>
        <end position="339"/>
    </location>
</feature>
<dbReference type="SUPFAM" id="SSF55604">
    <property type="entry name" value="Glucose permease domain IIB"/>
    <property type="match status" value="1"/>
</dbReference>
<dbReference type="Pfam" id="PF02378">
    <property type="entry name" value="PTS_EIIC"/>
    <property type="match status" value="1"/>
</dbReference>
<reference evidence="15" key="1">
    <citation type="submission" date="2023-06" db="EMBL/GenBank/DDBJ databases">
        <title>Identification and characterization of horizontal gene transfer across gut microbiota members of farm animals based on homology search.</title>
        <authorList>
            <person name="Schwarzerova J."/>
            <person name="Nykrynova M."/>
            <person name="Jureckova K."/>
            <person name="Cejkova D."/>
            <person name="Rychlik I."/>
        </authorList>
    </citation>
    <scope>NUCLEOTIDE SEQUENCE</scope>
    <source>
        <strain evidence="15">ET39</strain>
    </source>
</reference>
<feature type="transmembrane region" description="Helical" evidence="12">
    <location>
        <begin position="284"/>
        <end position="305"/>
    </location>
</feature>
<keyword evidence="8" id="KW-0418">Kinase</keyword>
<evidence type="ECO:0000256" key="3">
    <source>
        <dbReference type="ARBA" id="ARBA00022475"/>
    </source>
</evidence>
<feature type="transmembrane region" description="Helical" evidence="12">
    <location>
        <begin position="253"/>
        <end position="278"/>
    </location>
</feature>
<dbReference type="InterPro" id="IPR018113">
    <property type="entry name" value="PTrfase_EIIB_Cys"/>
</dbReference>
<evidence type="ECO:0000256" key="6">
    <source>
        <dbReference type="ARBA" id="ARBA00022683"/>
    </source>
</evidence>
<dbReference type="PROSITE" id="PS51103">
    <property type="entry name" value="PTS_EIIC_TYPE_1"/>
    <property type="match status" value="1"/>
</dbReference>
<dbReference type="InterPro" id="IPR013013">
    <property type="entry name" value="PTS_EIIC_1"/>
</dbReference>
<keyword evidence="2" id="KW-0813">Transport</keyword>
<dbReference type="InterPro" id="IPR036878">
    <property type="entry name" value="Glu_permease_IIB"/>
</dbReference>
<evidence type="ECO:0000313" key="16">
    <source>
        <dbReference type="Proteomes" id="UP001529340"/>
    </source>
</evidence>
<protein>
    <submittedName>
        <fullName evidence="15">PTS transporter subunit EIIC</fullName>
    </submittedName>
</protein>
<evidence type="ECO:0000313" key="15">
    <source>
        <dbReference type="EMBL" id="MDM8156457.1"/>
    </source>
</evidence>
<keyword evidence="3" id="KW-1003">Cell membrane</keyword>